<dbReference type="Gene3D" id="1.10.10.10">
    <property type="entry name" value="Winged helix-like DNA-binding domain superfamily/Winged helix DNA-binding domain"/>
    <property type="match status" value="1"/>
</dbReference>
<feature type="domain" description="RNA polymerase sigma factor 70 region 4 type 2" evidence="8">
    <location>
        <begin position="148"/>
        <end position="199"/>
    </location>
</feature>
<dbReference type="AlphaFoldDB" id="A0A849A4I1"/>
<comment type="similarity">
    <text evidence="1">Belongs to the sigma-70 factor family. ECF subfamily.</text>
</comment>
<evidence type="ECO:0000256" key="4">
    <source>
        <dbReference type="ARBA" id="ARBA00023125"/>
    </source>
</evidence>
<dbReference type="InterPro" id="IPR013249">
    <property type="entry name" value="RNA_pol_sigma70_r4_t2"/>
</dbReference>
<evidence type="ECO:0000256" key="6">
    <source>
        <dbReference type="SAM" id="MobiDB-lite"/>
    </source>
</evidence>
<evidence type="ECO:0000256" key="5">
    <source>
        <dbReference type="ARBA" id="ARBA00023163"/>
    </source>
</evidence>
<keyword evidence="3" id="KW-0731">Sigma factor</keyword>
<dbReference type="InterPro" id="IPR013324">
    <property type="entry name" value="RNA_pol_sigma_r3/r4-like"/>
</dbReference>
<evidence type="ECO:0000313" key="10">
    <source>
        <dbReference type="Proteomes" id="UP000562984"/>
    </source>
</evidence>
<dbReference type="Proteomes" id="UP000562984">
    <property type="component" value="Unassembled WGS sequence"/>
</dbReference>
<proteinExistence type="inferred from homology"/>
<dbReference type="Gene3D" id="1.10.1740.10">
    <property type="match status" value="1"/>
</dbReference>
<dbReference type="InterPro" id="IPR036388">
    <property type="entry name" value="WH-like_DNA-bd_sf"/>
</dbReference>
<dbReference type="Pfam" id="PF08281">
    <property type="entry name" value="Sigma70_r4_2"/>
    <property type="match status" value="1"/>
</dbReference>
<protein>
    <submittedName>
        <fullName evidence="9">RNA polymerase sigma factor ShbA</fullName>
    </submittedName>
</protein>
<dbReference type="InterPro" id="IPR014284">
    <property type="entry name" value="RNA_pol_sigma-70_dom"/>
</dbReference>
<dbReference type="Pfam" id="PF04542">
    <property type="entry name" value="Sigma70_r2"/>
    <property type="match status" value="1"/>
</dbReference>
<dbReference type="NCBIfam" id="NF007230">
    <property type="entry name" value="PRK09648.1"/>
    <property type="match status" value="1"/>
</dbReference>
<comment type="caution">
    <text evidence="9">The sequence shown here is derived from an EMBL/GenBank/DDBJ whole genome shotgun (WGS) entry which is preliminary data.</text>
</comment>
<dbReference type="PANTHER" id="PTHR43133:SF58">
    <property type="entry name" value="ECF RNA POLYMERASE SIGMA FACTOR SIGD"/>
    <property type="match status" value="1"/>
</dbReference>
<keyword evidence="10" id="KW-1185">Reference proteome</keyword>
<gene>
    <name evidence="9" type="primary">shbA</name>
    <name evidence="9" type="ORF">HKD39_09305</name>
</gene>
<evidence type="ECO:0000259" key="7">
    <source>
        <dbReference type="Pfam" id="PF04542"/>
    </source>
</evidence>
<reference evidence="9 10" key="1">
    <citation type="submission" date="2020-05" db="EMBL/GenBank/DDBJ databases">
        <title>Nakamurella sp. DB0629 isolated from air conditioner.</title>
        <authorList>
            <person name="Kim D.H."/>
            <person name="Kim D.-U."/>
        </authorList>
    </citation>
    <scope>NUCLEOTIDE SEQUENCE [LARGE SCALE GENOMIC DNA]</scope>
    <source>
        <strain evidence="9 10">DB0629</strain>
    </source>
</reference>
<dbReference type="SUPFAM" id="SSF88946">
    <property type="entry name" value="Sigma2 domain of RNA polymerase sigma factors"/>
    <property type="match status" value="1"/>
</dbReference>
<organism evidence="9 10">
    <name type="scientific">Nakamurella aerolata</name>
    <dbReference type="NCBI Taxonomy" id="1656892"/>
    <lineage>
        <taxon>Bacteria</taxon>
        <taxon>Bacillati</taxon>
        <taxon>Actinomycetota</taxon>
        <taxon>Actinomycetes</taxon>
        <taxon>Nakamurellales</taxon>
        <taxon>Nakamurellaceae</taxon>
        <taxon>Nakamurella</taxon>
    </lineage>
</organism>
<dbReference type="GO" id="GO:0006352">
    <property type="term" value="P:DNA-templated transcription initiation"/>
    <property type="evidence" value="ECO:0007669"/>
    <property type="project" value="InterPro"/>
</dbReference>
<dbReference type="CDD" id="cd06171">
    <property type="entry name" value="Sigma70_r4"/>
    <property type="match status" value="1"/>
</dbReference>
<dbReference type="NCBIfam" id="TIGR02937">
    <property type="entry name" value="sigma70-ECF"/>
    <property type="match status" value="1"/>
</dbReference>
<dbReference type="GO" id="GO:0016987">
    <property type="term" value="F:sigma factor activity"/>
    <property type="evidence" value="ECO:0007669"/>
    <property type="project" value="UniProtKB-KW"/>
</dbReference>
<keyword evidence="2" id="KW-0805">Transcription regulation</keyword>
<name>A0A849A4I1_9ACTN</name>
<dbReference type="EMBL" id="JABEND010000004">
    <property type="protein sequence ID" value="NNG35904.1"/>
    <property type="molecule type" value="Genomic_DNA"/>
</dbReference>
<keyword evidence="4" id="KW-0238">DNA-binding</keyword>
<dbReference type="InterPro" id="IPR013325">
    <property type="entry name" value="RNA_pol_sigma_r2"/>
</dbReference>
<feature type="region of interest" description="Disordered" evidence="6">
    <location>
        <begin position="115"/>
        <end position="138"/>
    </location>
</feature>
<feature type="domain" description="RNA polymerase sigma-70 region 2" evidence="7">
    <location>
        <begin position="45"/>
        <end position="117"/>
    </location>
</feature>
<accession>A0A849A4I1</accession>
<sequence>MTPVARAVAGTAPSATHSAVAAAPVTVPDDLVERARQGGPALERLIELIHPQIVRYCRTRVAPGQRAPVGADDIAQEVCLAVVSALPGYQPGRAPFMAFVHGIASHKIADVHRKSSRLPSVPVPEVPDAPGDDQGPEDLVMRTETAKRIEALMRTLPRAQQEVLRLRVVVGMSAEQTADTLSMSAGAVRVAQHRALNRLRALLTGAGEQPVDVGGWREVTG</sequence>
<dbReference type="InterPro" id="IPR039425">
    <property type="entry name" value="RNA_pol_sigma-70-like"/>
</dbReference>
<evidence type="ECO:0000256" key="1">
    <source>
        <dbReference type="ARBA" id="ARBA00010641"/>
    </source>
</evidence>
<dbReference type="SUPFAM" id="SSF88659">
    <property type="entry name" value="Sigma3 and sigma4 domains of RNA polymerase sigma factors"/>
    <property type="match status" value="1"/>
</dbReference>
<dbReference type="GO" id="GO:0003677">
    <property type="term" value="F:DNA binding"/>
    <property type="evidence" value="ECO:0007669"/>
    <property type="project" value="UniProtKB-KW"/>
</dbReference>
<evidence type="ECO:0000259" key="8">
    <source>
        <dbReference type="Pfam" id="PF08281"/>
    </source>
</evidence>
<dbReference type="InterPro" id="IPR007627">
    <property type="entry name" value="RNA_pol_sigma70_r2"/>
</dbReference>
<evidence type="ECO:0000313" key="9">
    <source>
        <dbReference type="EMBL" id="NNG35904.1"/>
    </source>
</evidence>
<keyword evidence="5" id="KW-0804">Transcription</keyword>
<evidence type="ECO:0000256" key="3">
    <source>
        <dbReference type="ARBA" id="ARBA00023082"/>
    </source>
</evidence>
<dbReference type="PANTHER" id="PTHR43133">
    <property type="entry name" value="RNA POLYMERASE ECF-TYPE SIGMA FACTO"/>
    <property type="match status" value="1"/>
</dbReference>
<evidence type="ECO:0000256" key="2">
    <source>
        <dbReference type="ARBA" id="ARBA00023015"/>
    </source>
</evidence>